<accession>A0A2G9V3N9</accession>
<gene>
    <name evidence="1" type="ORF">TELCIR_00763</name>
</gene>
<dbReference type="EMBL" id="KZ345010">
    <property type="protein sequence ID" value="PIO77113.1"/>
    <property type="molecule type" value="Genomic_DNA"/>
</dbReference>
<keyword evidence="2" id="KW-1185">Reference proteome</keyword>
<dbReference type="Proteomes" id="UP000230423">
    <property type="component" value="Unassembled WGS sequence"/>
</dbReference>
<dbReference type="AlphaFoldDB" id="A0A2G9V3N9"/>
<reference evidence="1 2" key="1">
    <citation type="submission" date="2015-09" db="EMBL/GenBank/DDBJ databases">
        <title>Draft genome of the parasitic nematode Teladorsagia circumcincta isolate WARC Sus (inbred).</title>
        <authorList>
            <person name="Mitreva M."/>
        </authorList>
    </citation>
    <scope>NUCLEOTIDE SEQUENCE [LARGE SCALE GENOMIC DNA]</scope>
    <source>
        <strain evidence="1 2">S</strain>
    </source>
</reference>
<dbReference type="Pfam" id="PF05600">
    <property type="entry name" value="CDK5RAP3"/>
    <property type="match status" value="1"/>
</dbReference>
<name>A0A2G9V3N9_TELCI</name>
<sequence>MPILYIIGAVGESVAVGEDALGVVENMETQKVLKNELNELLAFLSMRSEDEKRDTSSDVFIRGFEKRPVEISKV</sequence>
<protein>
    <submittedName>
        <fullName evidence="1">Uncharacterized protein</fullName>
    </submittedName>
</protein>
<dbReference type="OrthoDB" id="340432at2759"/>
<evidence type="ECO:0000313" key="1">
    <source>
        <dbReference type="EMBL" id="PIO77113.1"/>
    </source>
</evidence>
<organism evidence="1 2">
    <name type="scientific">Teladorsagia circumcincta</name>
    <name type="common">Brown stomach worm</name>
    <name type="synonym">Ostertagia circumcincta</name>
    <dbReference type="NCBI Taxonomy" id="45464"/>
    <lineage>
        <taxon>Eukaryota</taxon>
        <taxon>Metazoa</taxon>
        <taxon>Ecdysozoa</taxon>
        <taxon>Nematoda</taxon>
        <taxon>Chromadorea</taxon>
        <taxon>Rhabditida</taxon>
        <taxon>Rhabditina</taxon>
        <taxon>Rhabditomorpha</taxon>
        <taxon>Strongyloidea</taxon>
        <taxon>Trichostrongylidae</taxon>
        <taxon>Teladorsagia</taxon>
    </lineage>
</organism>
<proteinExistence type="predicted"/>
<dbReference type="InterPro" id="IPR008491">
    <property type="entry name" value="CDK5RAP3"/>
</dbReference>
<evidence type="ECO:0000313" key="2">
    <source>
        <dbReference type="Proteomes" id="UP000230423"/>
    </source>
</evidence>